<dbReference type="EMBL" id="VMQU01000007">
    <property type="protein sequence ID" value="TVS91862.1"/>
    <property type="molecule type" value="Genomic_DNA"/>
</dbReference>
<sequence>MGVAQPNTRNPRSSGGYFCLDVALGPTAPTDTPAPSTRICAGRPPRAKPPLCQAGAVRIDRLDDLGAAPGVLRAIGDTTGRLGLPPPAALTGDWFGARAVIAPSLSVQPVDGADAFAVRQEDLPPEVSQAVGGGWIGYLSYPDAGADGRANRIPEAAGGWTDCVLRNDSDGQWWYESLSGAPMPDWLAAALAATPVPARECRIDWDVADREAHRGGVMACLDAIRAGEVYQACVCTQFAGTVAGHPLDFFVEAVARTAPARAAYLAGPWGAVASLSPELFLRRRDSVVTSSPIKGTLPLDAWPSALRASAKEVAENIMIVDLVRNDLGRVAVVGTVTVPELLVVRRAPGVWHLVSTVAARVPAGLATSALLDAAFPPASVTGTPKHRARQLISRWEQKRRGIYCGTVGLASPIAGCELNVAIRTVEFDAVGGAVLGVGGGITADSDADAEWQECLYKAAPIVGSPRIPAAAPVGW</sequence>
<organism evidence="2 3">
    <name type="scientific">Mycobacterium helveticum</name>
    <dbReference type="NCBI Taxonomy" id="2592811"/>
    <lineage>
        <taxon>Bacteria</taxon>
        <taxon>Bacillati</taxon>
        <taxon>Actinomycetota</taxon>
        <taxon>Actinomycetes</taxon>
        <taxon>Mycobacteriales</taxon>
        <taxon>Mycobacteriaceae</taxon>
        <taxon>Mycobacterium</taxon>
    </lineage>
</organism>
<keyword evidence="3" id="KW-1185">Reference proteome</keyword>
<accession>A0A557Y008</accession>
<evidence type="ECO:0000259" key="1">
    <source>
        <dbReference type="Pfam" id="PF00425"/>
    </source>
</evidence>
<dbReference type="GO" id="GO:0046820">
    <property type="term" value="F:4-amino-4-deoxychorismate synthase activity"/>
    <property type="evidence" value="ECO:0007669"/>
    <property type="project" value="UniProtKB-EC"/>
</dbReference>
<dbReference type="Gene3D" id="3.60.120.10">
    <property type="entry name" value="Anthranilate synthase"/>
    <property type="match status" value="1"/>
</dbReference>
<dbReference type="Proteomes" id="UP000320513">
    <property type="component" value="Unassembled WGS sequence"/>
</dbReference>
<dbReference type="NCBIfam" id="TIGR00553">
    <property type="entry name" value="pabB"/>
    <property type="match status" value="1"/>
</dbReference>
<comment type="caution">
    <text evidence="2">The sequence shown here is derived from an EMBL/GenBank/DDBJ whole genome shotgun (WGS) entry which is preliminary data.</text>
</comment>
<evidence type="ECO:0000313" key="3">
    <source>
        <dbReference type="Proteomes" id="UP000320513"/>
    </source>
</evidence>
<dbReference type="OrthoDB" id="3518032at2"/>
<dbReference type="InterPro" id="IPR015890">
    <property type="entry name" value="Chorismate_C"/>
</dbReference>
<feature type="domain" description="Chorismate-utilising enzyme C-terminal" evidence="1">
    <location>
        <begin position="210"/>
        <end position="457"/>
    </location>
</feature>
<keyword evidence="2" id="KW-0808">Transferase</keyword>
<dbReference type="AlphaFoldDB" id="A0A557Y008"/>
<proteinExistence type="predicted"/>
<keyword evidence="2" id="KW-0032">Aminotransferase</keyword>
<reference evidence="2 3" key="1">
    <citation type="submission" date="2019-07" db="EMBL/GenBank/DDBJ databases">
        <title>New Mycobacterium species.</title>
        <authorList>
            <person name="Tortoli E."/>
            <person name="Ghielmetti G."/>
            <person name="Friedel U."/>
            <person name="Trovato A."/>
        </authorList>
    </citation>
    <scope>NUCLEOTIDE SEQUENCE [LARGE SCALE GENOMIC DNA]</scope>
    <source>
        <strain evidence="2 3">16-83</strain>
    </source>
</reference>
<dbReference type="InterPro" id="IPR005801">
    <property type="entry name" value="ADC_synthase"/>
</dbReference>
<dbReference type="SUPFAM" id="SSF56322">
    <property type="entry name" value="ADC synthase"/>
    <property type="match status" value="1"/>
</dbReference>
<evidence type="ECO:0000313" key="2">
    <source>
        <dbReference type="EMBL" id="TVS91862.1"/>
    </source>
</evidence>
<dbReference type="Pfam" id="PF00425">
    <property type="entry name" value="Chorismate_bind"/>
    <property type="match status" value="1"/>
</dbReference>
<name>A0A557Y008_9MYCO</name>
<dbReference type="GO" id="GO:0009396">
    <property type="term" value="P:folic acid-containing compound biosynthetic process"/>
    <property type="evidence" value="ECO:0007669"/>
    <property type="project" value="InterPro"/>
</dbReference>
<dbReference type="GO" id="GO:0000162">
    <property type="term" value="P:L-tryptophan biosynthetic process"/>
    <property type="evidence" value="ECO:0007669"/>
    <property type="project" value="TreeGrafter"/>
</dbReference>
<gene>
    <name evidence="2" type="ORF">FPZ47_02970</name>
</gene>
<protein>
    <submittedName>
        <fullName evidence="2">Aminodeoxychorismate synthase component I</fullName>
        <ecNumber evidence="2">2.6.1.85</ecNumber>
    </submittedName>
</protein>
<dbReference type="PANTHER" id="PTHR11236:SF50">
    <property type="entry name" value="AMINODEOXYCHORISMATE SYNTHASE COMPONENT 1"/>
    <property type="match status" value="1"/>
</dbReference>
<dbReference type="PRINTS" id="PR00095">
    <property type="entry name" value="ANTSNTHASEI"/>
</dbReference>
<dbReference type="InterPro" id="IPR005802">
    <property type="entry name" value="ADC_synth_comp_1"/>
</dbReference>
<dbReference type="NCBIfam" id="NF004530">
    <property type="entry name" value="PRK05877.1"/>
    <property type="match status" value="1"/>
</dbReference>
<dbReference type="PANTHER" id="PTHR11236">
    <property type="entry name" value="AMINOBENZOATE/ANTHRANILATE SYNTHASE"/>
    <property type="match status" value="1"/>
</dbReference>
<dbReference type="EC" id="2.6.1.85" evidence="2"/>
<dbReference type="InterPro" id="IPR019999">
    <property type="entry name" value="Anth_synth_I-like"/>
</dbReference>